<dbReference type="Pfam" id="PF00550">
    <property type="entry name" value="PP-binding"/>
    <property type="match status" value="1"/>
</dbReference>
<dbReference type="InterPro" id="IPR036736">
    <property type="entry name" value="ACP-like_sf"/>
</dbReference>
<dbReference type="Gene3D" id="1.10.1200.10">
    <property type="entry name" value="ACP-like"/>
    <property type="match status" value="1"/>
</dbReference>
<dbReference type="InterPro" id="IPR009081">
    <property type="entry name" value="PP-bd_ACP"/>
</dbReference>
<evidence type="ECO:0000256" key="1">
    <source>
        <dbReference type="ARBA" id="ARBA00022450"/>
    </source>
</evidence>
<proteinExistence type="predicted"/>
<evidence type="ECO:0000259" key="3">
    <source>
        <dbReference type="PROSITE" id="PS50075"/>
    </source>
</evidence>
<keyword evidence="1" id="KW-0596">Phosphopantetheine</keyword>
<dbReference type="RefSeq" id="WP_016814540.1">
    <property type="nucleotide sequence ID" value="NZ_JAASAW010000230.1"/>
</dbReference>
<dbReference type="PROSITE" id="PS50075">
    <property type="entry name" value="CARRIER"/>
    <property type="match status" value="1"/>
</dbReference>
<keyword evidence="5" id="KW-1185">Reference proteome</keyword>
<comment type="caution">
    <text evidence="4">The sequence shown here is derived from an EMBL/GenBank/DDBJ whole genome shotgun (WGS) entry which is preliminary data.</text>
</comment>
<dbReference type="GeneID" id="93773520"/>
<keyword evidence="2" id="KW-0597">Phosphoprotein</keyword>
<dbReference type="SUPFAM" id="SSF47336">
    <property type="entry name" value="ACP-like"/>
    <property type="match status" value="1"/>
</dbReference>
<dbReference type="Proteomes" id="UP000677457">
    <property type="component" value="Unassembled WGS sequence"/>
</dbReference>
<evidence type="ECO:0000313" key="4">
    <source>
        <dbReference type="EMBL" id="GIM88041.1"/>
    </source>
</evidence>
<sequence length="85" mass="9010">MDVTVELREHVLTSVLDTAHSVFGQELAAEIDPITAGFDSIASLQLASVLEEELGVDCTLEDVFDASSFAGLADTLAERIDAASR</sequence>
<evidence type="ECO:0000256" key="2">
    <source>
        <dbReference type="ARBA" id="ARBA00022553"/>
    </source>
</evidence>
<name>A0ABQ4JYN8_SALAC</name>
<reference evidence="4 5" key="1">
    <citation type="submission" date="2021-03" db="EMBL/GenBank/DDBJ databases">
        <title>Whole genome shotgun sequence of Salinispora arenicola NBRC 105043.</title>
        <authorList>
            <person name="Komaki H."/>
            <person name="Tamura T."/>
        </authorList>
    </citation>
    <scope>NUCLEOTIDE SEQUENCE [LARGE SCALE GENOMIC DNA]</scope>
    <source>
        <strain evidence="4 5">NBRC 105043</strain>
    </source>
</reference>
<evidence type="ECO:0000313" key="5">
    <source>
        <dbReference type="Proteomes" id="UP000677457"/>
    </source>
</evidence>
<gene>
    <name evidence="4" type="ORF">Sar04_47770</name>
</gene>
<dbReference type="SMART" id="SM00823">
    <property type="entry name" value="PKS_PP"/>
    <property type="match status" value="1"/>
</dbReference>
<protein>
    <recommendedName>
        <fullName evidence="3">Carrier domain-containing protein</fullName>
    </recommendedName>
</protein>
<organism evidence="4 5">
    <name type="scientific">Salinispora arenicola</name>
    <dbReference type="NCBI Taxonomy" id="168697"/>
    <lineage>
        <taxon>Bacteria</taxon>
        <taxon>Bacillati</taxon>
        <taxon>Actinomycetota</taxon>
        <taxon>Actinomycetes</taxon>
        <taxon>Micromonosporales</taxon>
        <taxon>Micromonosporaceae</taxon>
        <taxon>Salinispora</taxon>
    </lineage>
</organism>
<accession>A0ABQ4JYN8</accession>
<dbReference type="InterPro" id="IPR020806">
    <property type="entry name" value="PKS_PP-bd"/>
</dbReference>
<feature type="domain" description="Carrier" evidence="3">
    <location>
        <begin position="6"/>
        <end position="80"/>
    </location>
</feature>
<dbReference type="EMBL" id="BOQM01000058">
    <property type="protein sequence ID" value="GIM88041.1"/>
    <property type="molecule type" value="Genomic_DNA"/>
</dbReference>